<evidence type="ECO:0000313" key="4">
    <source>
        <dbReference type="EMBL" id="CAF3720355.1"/>
    </source>
</evidence>
<dbReference type="EMBL" id="CAJOBE010001164">
    <property type="protein sequence ID" value="CAF3720355.1"/>
    <property type="molecule type" value="Genomic_DNA"/>
</dbReference>
<comment type="caution">
    <text evidence="3">The sequence shown here is derived from an EMBL/GenBank/DDBJ whole genome shotgun (WGS) entry which is preliminary data.</text>
</comment>
<dbReference type="EMBL" id="CAJNOO010001875">
    <property type="protein sequence ID" value="CAF1209558.1"/>
    <property type="molecule type" value="Genomic_DNA"/>
</dbReference>
<dbReference type="Proteomes" id="UP000663874">
    <property type="component" value="Unassembled WGS sequence"/>
</dbReference>
<evidence type="ECO:0000313" key="3">
    <source>
        <dbReference type="EMBL" id="CAF3614924.1"/>
    </source>
</evidence>
<dbReference type="Proteomes" id="UP000663889">
    <property type="component" value="Unassembled WGS sequence"/>
</dbReference>
<organism evidence="3 5">
    <name type="scientific">Rotaria sordida</name>
    <dbReference type="NCBI Taxonomy" id="392033"/>
    <lineage>
        <taxon>Eukaryota</taxon>
        <taxon>Metazoa</taxon>
        <taxon>Spiralia</taxon>
        <taxon>Gnathifera</taxon>
        <taxon>Rotifera</taxon>
        <taxon>Eurotatoria</taxon>
        <taxon>Bdelloidea</taxon>
        <taxon>Philodinida</taxon>
        <taxon>Philodinidae</taxon>
        <taxon>Rotaria</taxon>
    </lineage>
</organism>
<evidence type="ECO:0000313" key="5">
    <source>
        <dbReference type="Proteomes" id="UP000663823"/>
    </source>
</evidence>
<dbReference type="EMBL" id="CAJNOU010003118">
    <property type="protein sequence ID" value="CAF1371902.1"/>
    <property type="molecule type" value="Genomic_DNA"/>
</dbReference>
<protein>
    <submittedName>
        <fullName evidence="3">Uncharacterized protein</fullName>
    </submittedName>
</protein>
<sequence>MSTVANTIGSNAKFFCYGDKLRQNLFSKQATKYRNENNDGADKIDDQQFASPGNFKELNCKGRPCASCGNCRDWYFIGDSTTWKWIRNYNNWEHEDFSRYHNDRIWEHFKSRDGATCNENNPAYFFYNGYYCNYDAYERGFVDDVSRAYVCLCENNTAR</sequence>
<name>A0A818P7D3_9BILA</name>
<evidence type="ECO:0000313" key="2">
    <source>
        <dbReference type="EMBL" id="CAF1371902.1"/>
    </source>
</evidence>
<dbReference type="AlphaFoldDB" id="A0A818P7D3"/>
<gene>
    <name evidence="4" type="ORF">FNK824_LOCUS10428</name>
    <name evidence="3" type="ORF">OTI717_LOCUS7498</name>
    <name evidence="1" type="ORF">RFH988_LOCUS25050</name>
    <name evidence="2" type="ORF">SEV965_LOCUS29939</name>
</gene>
<dbReference type="OrthoDB" id="9969930at2759"/>
<reference evidence="3" key="1">
    <citation type="submission" date="2021-02" db="EMBL/GenBank/DDBJ databases">
        <authorList>
            <person name="Nowell W R."/>
        </authorList>
    </citation>
    <scope>NUCLEOTIDE SEQUENCE</scope>
</reference>
<dbReference type="Proteomes" id="UP000663882">
    <property type="component" value="Unassembled WGS sequence"/>
</dbReference>
<proteinExistence type="predicted"/>
<evidence type="ECO:0000313" key="1">
    <source>
        <dbReference type="EMBL" id="CAF1209558.1"/>
    </source>
</evidence>
<dbReference type="EMBL" id="CAJOAX010000565">
    <property type="protein sequence ID" value="CAF3614924.1"/>
    <property type="molecule type" value="Genomic_DNA"/>
</dbReference>
<accession>A0A818P7D3</accession>
<dbReference type="Proteomes" id="UP000663823">
    <property type="component" value="Unassembled WGS sequence"/>
</dbReference>